<sequence length="35" mass="3953">SKDKNEEVYISAPNKEDAKELFIFALIEVGLKEAI</sequence>
<proteinExistence type="predicted"/>
<feature type="non-terminal residue" evidence="1">
    <location>
        <position position="1"/>
    </location>
</feature>
<comment type="caution">
    <text evidence="1">The sequence shown here is derived from an EMBL/GenBank/DDBJ whole genome shotgun (WGS) entry which is preliminary data.</text>
</comment>
<protein>
    <submittedName>
        <fullName evidence="1">Uncharacterized protein</fullName>
    </submittedName>
</protein>
<organism evidence="1">
    <name type="scientific">marine sediment metagenome</name>
    <dbReference type="NCBI Taxonomy" id="412755"/>
    <lineage>
        <taxon>unclassified sequences</taxon>
        <taxon>metagenomes</taxon>
        <taxon>ecological metagenomes</taxon>
    </lineage>
</organism>
<gene>
    <name evidence="1" type="ORF">S12H4_10273</name>
</gene>
<evidence type="ECO:0000313" key="1">
    <source>
        <dbReference type="EMBL" id="GAI62234.1"/>
    </source>
</evidence>
<accession>X1S351</accession>
<dbReference type="AlphaFoldDB" id="X1S351"/>
<dbReference type="EMBL" id="BARW01004357">
    <property type="protein sequence ID" value="GAI62234.1"/>
    <property type="molecule type" value="Genomic_DNA"/>
</dbReference>
<reference evidence="1" key="1">
    <citation type="journal article" date="2014" name="Front. Microbiol.">
        <title>High frequency of phylogenetically diverse reductive dehalogenase-homologous genes in deep subseafloor sedimentary metagenomes.</title>
        <authorList>
            <person name="Kawai M."/>
            <person name="Futagami T."/>
            <person name="Toyoda A."/>
            <person name="Takaki Y."/>
            <person name="Nishi S."/>
            <person name="Hori S."/>
            <person name="Arai W."/>
            <person name="Tsubouchi T."/>
            <person name="Morono Y."/>
            <person name="Uchiyama I."/>
            <person name="Ito T."/>
            <person name="Fujiyama A."/>
            <person name="Inagaki F."/>
            <person name="Takami H."/>
        </authorList>
    </citation>
    <scope>NUCLEOTIDE SEQUENCE</scope>
    <source>
        <strain evidence="1">Expedition CK06-06</strain>
    </source>
</reference>
<name>X1S351_9ZZZZ</name>